<evidence type="ECO:0000313" key="1">
    <source>
        <dbReference type="EMBL" id="AKZ62807.1"/>
    </source>
</evidence>
<dbReference type="Proteomes" id="UP000063429">
    <property type="component" value="Chromosome"/>
</dbReference>
<protein>
    <submittedName>
        <fullName evidence="1">Uncharacterized protein</fullName>
    </submittedName>
</protein>
<keyword evidence="2" id="KW-1185">Reference proteome</keyword>
<dbReference type="RefSeq" id="WP_053196766.1">
    <property type="nucleotide sequence ID" value="NZ_CP011409.1"/>
</dbReference>
<name>A0ABM5V007_9BURK</name>
<evidence type="ECO:0000313" key="2">
    <source>
        <dbReference type="Proteomes" id="UP000063429"/>
    </source>
</evidence>
<accession>A0ABM5V007</accession>
<proteinExistence type="predicted"/>
<reference evidence="2" key="1">
    <citation type="journal article" date="2015" name="Genome Announc.">
        <title>Complete Genome Sequence of Herbaspirillum hiltneri N3 (DSM 17495), Isolated from Surface-Sterilized Wheat Roots.</title>
        <authorList>
            <person name="Guizelini D."/>
            <person name="Saizaki P.M."/>
            <person name="Coimbra N.A."/>
            <person name="Weiss V.A."/>
            <person name="Faoro H."/>
            <person name="Sfeir M.Z."/>
            <person name="Baura V.A."/>
            <person name="Monteiro R.A."/>
            <person name="Chubatsu L.S."/>
            <person name="Souza E.M."/>
            <person name="Cruz L.M."/>
            <person name="Pedrosa F.O."/>
            <person name="Raittz R.T."/>
            <person name="Marchaukoski J.N."/>
            <person name="Steffens M.B."/>
        </authorList>
    </citation>
    <scope>NUCLEOTIDE SEQUENCE [LARGE SCALE GENOMIC DNA]</scope>
    <source>
        <strain evidence="2">N3</strain>
    </source>
</reference>
<gene>
    <name evidence="1" type="ORF">F506_09055</name>
</gene>
<sequence length="73" mass="8138">MDKTKKTELERIRRELINAHNRAAWHMAATIVKASLVKGGMDEPPTAKELADLNATITNLRSVAEDAIELLKK</sequence>
<organism evidence="1 2">
    <name type="scientific">Herbaspirillum hiltneri N3</name>
    <dbReference type="NCBI Taxonomy" id="1262470"/>
    <lineage>
        <taxon>Bacteria</taxon>
        <taxon>Pseudomonadati</taxon>
        <taxon>Pseudomonadota</taxon>
        <taxon>Betaproteobacteria</taxon>
        <taxon>Burkholderiales</taxon>
        <taxon>Oxalobacteraceae</taxon>
        <taxon>Herbaspirillum</taxon>
    </lineage>
</organism>
<dbReference type="EMBL" id="CP011409">
    <property type="protein sequence ID" value="AKZ62807.1"/>
    <property type="molecule type" value="Genomic_DNA"/>
</dbReference>